<gene>
    <name evidence="6" type="ORF">B0I18_10226</name>
</gene>
<accession>A0A2P8D794</accession>
<feature type="chain" id="PRO_5015148567" evidence="5">
    <location>
        <begin position="19"/>
        <end position="285"/>
    </location>
</feature>
<reference evidence="6 7" key="1">
    <citation type="submission" date="2018-03" db="EMBL/GenBank/DDBJ databases">
        <title>Genomic Encyclopedia of Type Strains, Phase III (KMG-III): the genomes of soil and plant-associated and newly described type strains.</title>
        <authorList>
            <person name="Whitman W."/>
        </authorList>
    </citation>
    <scope>NUCLEOTIDE SEQUENCE [LARGE SCALE GENOMIC DNA]</scope>
    <source>
        <strain evidence="6 7">CGMCC 1.12700</strain>
    </source>
</reference>
<evidence type="ECO:0000256" key="3">
    <source>
        <dbReference type="ARBA" id="ARBA00022475"/>
    </source>
</evidence>
<dbReference type="PROSITE" id="PS51257">
    <property type="entry name" value="PROKAR_LIPOPROTEIN"/>
    <property type="match status" value="1"/>
</dbReference>
<organism evidence="6 7">
    <name type="scientific">Taibaiella chishuiensis</name>
    <dbReference type="NCBI Taxonomy" id="1434707"/>
    <lineage>
        <taxon>Bacteria</taxon>
        <taxon>Pseudomonadati</taxon>
        <taxon>Bacteroidota</taxon>
        <taxon>Chitinophagia</taxon>
        <taxon>Chitinophagales</taxon>
        <taxon>Chitinophagaceae</taxon>
        <taxon>Taibaiella</taxon>
    </lineage>
</organism>
<dbReference type="Pfam" id="PF06977">
    <property type="entry name" value="SdiA-regulated"/>
    <property type="match status" value="1"/>
</dbReference>
<sequence length="285" mass="31120">MIRIAGILLLTVAFSACAQTGESFKSPAGYDLGKPVTYKMPEDLFEISGIAFHEGKADVLYAEQDEDGKIFALKPGDATASHVKFAGHGDYEDIAITSNYVIMMRSDGVFYTIPFSEVQQGRAEQVKELKGLIPPGEYEGMAANYSADEVYVVCKNCGADKKTGSVTGYILKLDAAGSLSLDKTFKINTNKIAALTGAKKIRFKPSALTFNKHSKEWFLLSSVNKMLVVTDTAWNIKQVYNLNPALFNQPEGITFDIDNNLYISNEGGNTKYGTVLKFPFGNPGK</sequence>
<feature type="signal peptide" evidence="5">
    <location>
        <begin position="1"/>
        <end position="18"/>
    </location>
</feature>
<evidence type="ECO:0000256" key="4">
    <source>
        <dbReference type="ARBA" id="ARBA00023136"/>
    </source>
</evidence>
<dbReference type="OrthoDB" id="5292493at2"/>
<evidence type="ECO:0000313" key="7">
    <source>
        <dbReference type="Proteomes" id="UP000240572"/>
    </source>
</evidence>
<keyword evidence="7" id="KW-1185">Reference proteome</keyword>
<proteinExistence type="inferred from homology"/>
<dbReference type="EMBL" id="PYGD01000002">
    <property type="protein sequence ID" value="PSK93057.1"/>
    <property type="molecule type" value="Genomic_DNA"/>
</dbReference>
<dbReference type="AlphaFoldDB" id="A0A2P8D794"/>
<dbReference type="InterPro" id="IPR011042">
    <property type="entry name" value="6-blade_b-propeller_TolB-like"/>
</dbReference>
<keyword evidence="5" id="KW-0732">Signal</keyword>
<dbReference type="GO" id="GO:0005886">
    <property type="term" value="C:plasma membrane"/>
    <property type="evidence" value="ECO:0007669"/>
    <property type="project" value="UniProtKB-SubCell"/>
</dbReference>
<evidence type="ECO:0000313" key="6">
    <source>
        <dbReference type="EMBL" id="PSK93057.1"/>
    </source>
</evidence>
<dbReference type="SUPFAM" id="SSF50956">
    <property type="entry name" value="Thermostable phytase (3-phytase)"/>
    <property type="match status" value="1"/>
</dbReference>
<evidence type="ECO:0000256" key="5">
    <source>
        <dbReference type="SAM" id="SignalP"/>
    </source>
</evidence>
<comment type="subcellular location">
    <subcellularLocation>
        <location evidence="1">Cell membrane</location>
    </subcellularLocation>
</comment>
<dbReference type="RefSeq" id="WP_106522089.1">
    <property type="nucleotide sequence ID" value="NZ_PYGD01000002.1"/>
</dbReference>
<evidence type="ECO:0000256" key="1">
    <source>
        <dbReference type="ARBA" id="ARBA00004236"/>
    </source>
</evidence>
<comment type="similarity">
    <text evidence="2">Belongs to the YjiK family.</text>
</comment>
<dbReference type="Proteomes" id="UP000240572">
    <property type="component" value="Unassembled WGS sequence"/>
</dbReference>
<evidence type="ECO:0000256" key="2">
    <source>
        <dbReference type="ARBA" id="ARBA00009852"/>
    </source>
</evidence>
<keyword evidence="4" id="KW-0472">Membrane</keyword>
<dbReference type="InterPro" id="IPR009722">
    <property type="entry name" value="YjiK/CarP"/>
</dbReference>
<dbReference type="Gene3D" id="2.120.10.30">
    <property type="entry name" value="TolB, C-terminal domain"/>
    <property type="match status" value="1"/>
</dbReference>
<comment type="caution">
    <text evidence="6">The sequence shown here is derived from an EMBL/GenBank/DDBJ whole genome shotgun (WGS) entry which is preliminary data.</text>
</comment>
<protein>
    <submittedName>
        <fullName evidence="6">SdiA-regulated protein</fullName>
    </submittedName>
</protein>
<name>A0A2P8D794_9BACT</name>
<keyword evidence="3" id="KW-1003">Cell membrane</keyword>